<feature type="domain" description="GGDEF" evidence="3">
    <location>
        <begin position="325"/>
        <end position="458"/>
    </location>
</feature>
<evidence type="ECO:0000256" key="1">
    <source>
        <dbReference type="SAM" id="Phobius"/>
    </source>
</evidence>
<keyword evidence="1" id="KW-1133">Transmembrane helix</keyword>
<dbReference type="FunFam" id="3.30.70.270:FF:000001">
    <property type="entry name" value="Diguanylate cyclase domain protein"/>
    <property type="match status" value="1"/>
</dbReference>
<evidence type="ECO:0000259" key="3">
    <source>
        <dbReference type="PROSITE" id="PS50887"/>
    </source>
</evidence>
<dbReference type="Pfam" id="PF08447">
    <property type="entry name" value="PAS_3"/>
    <property type="match status" value="1"/>
</dbReference>
<dbReference type="Gene3D" id="3.30.70.270">
    <property type="match status" value="1"/>
</dbReference>
<keyword evidence="1" id="KW-0812">Transmembrane</keyword>
<dbReference type="OrthoDB" id="9814202at2"/>
<dbReference type="Pfam" id="PF00563">
    <property type="entry name" value="EAL"/>
    <property type="match status" value="1"/>
</dbReference>
<evidence type="ECO:0000313" key="5">
    <source>
        <dbReference type="Proteomes" id="UP000248925"/>
    </source>
</evidence>
<dbReference type="CDD" id="cd01948">
    <property type="entry name" value="EAL"/>
    <property type="match status" value="1"/>
</dbReference>
<dbReference type="AlphaFoldDB" id="A0A2W4C6M0"/>
<organism evidence="4 5">
    <name type="scientific">Rhizobium tubonense</name>
    <dbReference type="NCBI Taxonomy" id="484088"/>
    <lineage>
        <taxon>Bacteria</taxon>
        <taxon>Pseudomonadati</taxon>
        <taxon>Pseudomonadota</taxon>
        <taxon>Alphaproteobacteria</taxon>
        <taxon>Hyphomicrobiales</taxon>
        <taxon>Rhizobiaceae</taxon>
        <taxon>Rhizobium/Agrobacterium group</taxon>
        <taxon>Rhizobium</taxon>
    </lineage>
</organism>
<dbReference type="InterPro" id="IPR029787">
    <property type="entry name" value="Nucleotide_cyclase"/>
</dbReference>
<proteinExistence type="predicted"/>
<dbReference type="NCBIfam" id="TIGR00254">
    <property type="entry name" value="GGDEF"/>
    <property type="match status" value="1"/>
</dbReference>
<dbReference type="SUPFAM" id="SSF141868">
    <property type="entry name" value="EAL domain-like"/>
    <property type="match status" value="1"/>
</dbReference>
<evidence type="ECO:0000313" key="4">
    <source>
        <dbReference type="EMBL" id="PZM09162.1"/>
    </source>
</evidence>
<accession>A0A2W4C6M0</accession>
<dbReference type="InterPro" id="IPR000160">
    <property type="entry name" value="GGDEF_dom"/>
</dbReference>
<dbReference type="CDD" id="cd01949">
    <property type="entry name" value="GGDEF"/>
    <property type="match status" value="1"/>
</dbReference>
<dbReference type="PANTHER" id="PTHR44757">
    <property type="entry name" value="DIGUANYLATE CYCLASE DGCP"/>
    <property type="match status" value="1"/>
</dbReference>
<evidence type="ECO:0000259" key="2">
    <source>
        <dbReference type="PROSITE" id="PS50883"/>
    </source>
</evidence>
<dbReference type="InterPro" id="IPR001633">
    <property type="entry name" value="EAL_dom"/>
</dbReference>
<comment type="caution">
    <text evidence="4">The sequence shown here is derived from an EMBL/GenBank/DDBJ whole genome shotgun (WGS) entry which is preliminary data.</text>
</comment>
<dbReference type="Proteomes" id="UP000248925">
    <property type="component" value="Unassembled WGS sequence"/>
</dbReference>
<dbReference type="Gene3D" id="3.30.450.20">
    <property type="entry name" value="PAS domain"/>
    <property type="match status" value="1"/>
</dbReference>
<dbReference type="EMBL" id="PCDP01000061">
    <property type="protein sequence ID" value="PZM09162.1"/>
    <property type="molecule type" value="Genomic_DNA"/>
</dbReference>
<dbReference type="InterPro" id="IPR035919">
    <property type="entry name" value="EAL_sf"/>
</dbReference>
<dbReference type="SMART" id="SM00052">
    <property type="entry name" value="EAL"/>
    <property type="match status" value="1"/>
</dbReference>
<dbReference type="PROSITE" id="PS50887">
    <property type="entry name" value="GGDEF"/>
    <property type="match status" value="1"/>
</dbReference>
<feature type="transmembrane region" description="Helical" evidence="1">
    <location>
        <begin position="49"/>
        <end position="69"/>
    </location>
</feature>
<evidence type="ECO:0008006" key="6">
    <source>
        <dbReference type="Google" id="ProtNLM"/>
    </source>
</evidence>
<keyword evidence="5" id="KW-1185">Reference proteome</keyword>
<dbReference type="GO" id="GO:0003824">
    <property type="term" value="F:catalytic activity"/>
    <property type="evidence" value="ECO:0007669"/>
    <property type="project" value="UniProtKB-ARBA"/>
</dbReference>
<dbReference type="PANTHER" id="PTHR44757:SF2">
    <property type="entry name" value="BIOFILM ARCHITECTURE MAINTENANCE PROTEIN MBAA"/>
    <property type="match status" value="1"/>
</dbReference>
<dbReference type="Gene3D" id="3.20.20.450">
    <property type="entry name" value="EAL domain"/>
    <property type="match status" value="1"/>
</dbReference>
<name>A0A2W4C6M0_9HYPH</name>
<gene>
    <name evidence="4" type="ORF">CPY51_26955</name>
</gene>
<dbReference type="PROSITE" id="PS50883">
    <property type="entry name" value="EAL"/>
    <property type="match status" value="1"/>
</dbReference>
<reference evidence="4 5" key="1">
    <citation type="journal article" date="2018" name="Sci. Rep.">
        <title>Rhizobium tumorigenes sp. nov., a novel plant tumorigenic bacterium isolated from cane gall tumors on thornless blackberry.</title>
        <authorList>
            <person name="Kuzmanovi N."/>
            <person name="Smalla K."/>
            <person name="Gronow S."/>
            <person name="PuBawska J."/>
        </authorList>
    </citation>
    <scope>NUCLEOTIDE SEQUENCE [LARGE SCALE GENOMIC DNA]</scope>
    <source>
        <strain evidence="4 5">CCBAU 85046</strain>
    </source>
</reference>
<dbReference type="InterPro" id="IPR043128">
    <property type="entry name" value="Rev_trsase/Diguanyl_cyclase"/>
</dbReference>
<dbReference type="SUPFAM" id="SSF55073">
    <property type="entry name" value="Nucleotide cyclase"/>
    <property type="match status" value="1"/>
</dbReference>
<dbReference type="SUPFAM" id="SSF55785">
    <property type="entry name" value="PYP-like sensor domain (PAS domain)"/>
    <property type="match status" value="1"/>
</dbReference>
<dbReference type="Pfam" id="PF00990">
    <property type="entry name" value="GGDEF"/>
    <property type="match status" value="1"/>
</dbReference>
<feature type="domain" description="EAL" evidence="2">
    <location>
        <begin position="467"/>
        <end position="718"/>
    </location>
</feature>
<protein>
    <recommendedName>
        <fullName evidence="6">Diguanylate cyclase</fullName>
    </recommendedName>
</protein>
<dbReference type="InterPro" id="IPR052155">
    <property type="entry name" value="Biofilm_reg_signaling"/>
</dbReference>
<dbReference type="InterPro" id="IPR013655">
    <property type="entry name" value="PAS_fold_3"/>
</dbReference>
<keyword evidence="1" id="KW-0472">Membrane</keyword>
<sequence length="723" mass="79888">MNPGIAQHPGAQGKINLRLLFSSHSSREHGVSTGAYFSRPLKKAFKNNFQCVVASLLVALVVIFVGLILDRVNAAAFRLPGGEWELSAVPKVGWDVSPSNQTALPLVIFAAGCIIVIPFFLSTLLLVERNRNVDQLESREARLLEVSERLNLALDANRCGIWEVVLGTENFVWDLRMHQLYGLPFSSSFVDDKAWLSCVHPEDRSTSVSFIKTFARVGDTGASVRRILLPDGQTRFVRSVGKLHETRDGERKVIGIAFDVTEDALMTAELKSAKDEAVAKNVELEIAKNRIEHNSLHDPLTSLANRRKLDLALEDLTLNSRSEPQTFAILHIDLDRFKDINDTLGHAAGDAMLVHVSKILADSIRRGDIVARIGGDEFVIVAIGASEPANMAALANRIIAETRQPIDFQGFSCRCGVSIGIAQAIGGDIDAHKVLINADIALYRAKNLGRNRYEFFSQNLQAEVINNKRTADAILAGIDNGEFTAWYQPQFCARTMELTGVEALVRWNHPTRGLLTPDQFLRIADDLNVVQQLDRVVLETALKDKMRWAARGVVVPKISVNVSSRRLHDEGLIETLTGLQIVPGEISFELVESIFLDESEDIVSHNLERIKALGIDIEIDDFGTGHTSIVSLLKTKPKRLKIDRQLVMPILTSLKERALVRSIIEIARSLDIETVAEGVETLEHAARLRALGCDVLQGYAFGRPLSFENFTEAATAATWRLAS</sequence>
<dbReference type="InterPro" id="IPR035965">
    <property type="entry name" value="PAS-like_dom_sf"/>
</dbReference>
<dbReference type="SMART" id="SM00267">
    <property type="entry name" value="GGDEF"/>
    <property type="match status" value="1"/>
</dbReference>
<feature type="transmembrane region" description="Helical" evidence="1">
    <location>
        <begin position="103"/>
        <end position="127"/>
    </location>
</feature>